<name>A0A7K4SGW2_9CHAR</name>
<dbReference type="EMBL" id="VYXH01000042">
    <property type="protein sequence ID" value="NWQ85065.1"/>
    <property type="molecule type" value="Genomic_DNA"/>
</dbReference>
<dbReference type="PANTHER" id="PTHR15435">
    <property type="entry name" value="KICSTOR COMPLEX PROTEIN KAPTIN"/>
    <property type="match status" value="1"/>
</dbReference>
<dbReference type="PANTHER" id="PTHR15435:SF2">
    <property type="entry name" value="KICSTOR COMPLEX PROTEIN KAPTIN"/>
    <property type="match status" value="1"/>
</dbReference>
<sequence>VLQSWSIQQDGPISKVLLFPLPSEPADGTAPDADPLTAQGYSLLVTSTIELSVVYRDVLTKGLSDQLILPASDQYDSVLCALVTDIDFDGAGEILLGTYGQELLCYKYAAGSFPGEFRLLWTRRFPS</sequence>
<dbReference type="GO" id="GO:0140007">
    <property type="term" value="C:KICSTOR complex"/>
    <property type="evidence" value="ECO:0007669"/>
    <property type="project" value="TreeGrafter"/>
</dbReference>
<dbReference type="InterPro" id="IPR029982">
    <property type="entry name" value="Kptn"/>
</dbReference>
<dbReference type="GO" id="GO:0051015">
    <property type="term" value="F:actin filament binding"/>
    <property type="evidence" value="ECO:0007669"/>
    <property type="project" value="TreeGrafter"/>
</dbReference>
<dbReference type="GO" id="GO:0034198">
    <property type="term" value="P:cellular response to amino acid starvation"/>
    <property type="evidence" value="ECO:0007669"/>
    <property type="project" value="TreeGrafter"/>
</dbReference>
<organism evidence="1 2">
    <name type="scientific">Burhinus bistriatus</name>
    <dbReference type="NCBI Taxonomy" id="240201"/>
    <lineage>
        <taxon>Eukaryota</taxon>
        <taxon>Metazoa</taxon>
        <taxon>Chordata</taxon>
        <taxon>Craniata</taxon>
        <taxon>Vertebrata</taxon>
        <taxon>Euteleostomi</taxon>
        <taxon>Archelosauria</taxon>
        <taxon>Archosauria</taxon>
        <taxon>Dinosauria</taxon>
        <taxon>Saurischia</taxon>
        <taxon>Theropoda</taxon>
        <taxon>Coelurosauria</taxon>
        <taxon>Aves</taxon>
        <taxon>Neognathae</taxon>
        <taxon>Neoaves</taxon>
        <taxon>Charadriiformes</taxon>
        <taxon>Burhinidae</taxon>
        <taxon>Burhinus</taxon>
    </lineage>
</organism>
<feature type="non-terminal residue" evidence="1">
    <location>
        <position position="1"/>
    </location>
</feature>
<dbReference type="AlphaFoldDB" id="A0A7K4SGW2"/>
<keyword evidence="2" id="KW-1185">Reference proteome</keyword>
<dbReference type="GO" id="GO:0007015">
    <property type="term" value="P:actin filament organization"/>
    <property type="evidence" value="ECO:0007669"/>
    <property type="project" value="InterPro"/>
</dbReference>
<evidence type="ECO:0000313" key="1">
    <source>
        <dbReference type="EMBL" id="NWQ85065.1"/>
    </source>
</evidence>
<dbReference type="Proteomes" id="UP000574691">
    <property type="component" value="Unassembled WGS sequence"/>
</dbReference>
<reference evidence="1 2" key="1">
    <citation type="submission" date="2019-09" db="EMBL/GenBank/DDBJ databases">
        <title>Bird 10,000 Genomes (B10K) Project - Family phase.</title>
        <authorList>
            <person name="Zhang G."/>
        </authorList>
    </citation>
    <scope>NUCLEOTIDE SEQUENCE [LARGE SCALE GENOMIC DNA]</scope>
    <source>
        <strain evidence="1">B10K-DU-001-64</strain>
        <tissue evidence="1">Muscle</tissue>
    </source>
</reference>
<feature type="non-terminal residue" evidence="1">
    <location>
        <position position="127"/>
    </location>
</feature>
<proteinExistence type="predicted"/>
<dbReference type="GO" id="GO:0030027">
    <property type="term" value="C:lamellipodium"/>
    <property type="evidence" value="ECO:0007669"/>
    <property type="project" value="TreeGrafter"/>
</dbReference>
<protein>
    <submittedName>
        <fullName evidence="1">KPTN protein</fullName>
    </submittedName>
</protein>
<evidence type="ECO:0000313" key="2">
    <source>
        <dbReference type="Proteomes" id="UP000574691"/>
    </source>
</evidence>
<dbReference type="GO" id="GO:1904262">
    <property type="term" value="P:negative regulation of TORC1 signaling"/>
    <property type="evidence" value="ECO:0007669"/>
    <property type="project" value="TreeGrafter"/>
</dbReference>
<gene>
    <name evidence="1" type="primary">Kptn</name>
    <name evidence="1" type="ORF">BURBIS_R16011</name>
</gene>
<dbReference type="GO" id="GO:0015629">
    <property type="term" value="C:actin cytoskeleton"/>
    <property type="evidence" value="ECO:0007669"/>
    <property type="project" value="InterPro"/>
</dbReference>
<accession>A0A7K4SGW2</accession>
<comment type="caution">
    <text evidence="1">The sequence shown here is derived from an EMBL/GenBank/DDBJ whole genome shotgun (WGS) entry which is preliminary data.</text>
</comment>